<evidence type="ECO:0000313" key="5">
    <source>
        <dbReference type="Proteomes" id="UP000011713"/>
    </source>
</evidence>
<reference evidence="4" key="2">
    <citation type="submission" date="2015-06" db="UniProtKB">
        <authorList>
            <consortium name="EnsemblProtists"/>
        </authorList>
    </citation>
    <scope>IDENTIFICATION</scope>
    <source>
        <strain evidence="4">Emoy2</strain>
    </source>
</reference>
<reference evidence="5" key="1">
    <citation type="journal article" date="2010" name="Science">
        <title>Signatures of adaptation to obligate biotrophy in the Hyaloperonospora arabidopsidis genome.</title>
        <authorList>
            <person name="Baxter L."/>
            <person name="Tripathy S."/>
            <person name="Ishaque N."/>
            <person name="Boot N."/>
            <person name="Cabral A."/>
            <person name="Kemen E."/>
            <person name="Thines M."/>
            <person name="Ah-Fong A."/>
            <person name="Anderson R."/>
            <person name="Badejoko W."/>
            <person name="Bittner-Eddy P."/>
            <person name="Boore J.L."/>
            <person name="Chibucos M.C."/>
            <person name="Coates M."/>
            <person name="Dehal P."/>
            <person name="Delehaunty K."/>
            <person name="Dong S."/>
            <person name="Downton P."/>
            <person name="Dumas B."/>
            <person name="Fabro G."/>
            <person name="Fronick C."/>
            <person name="Fuerstenberg S.I."/>
            <person name="Fulton L."/>
            <person name="Gaulin E."/>
            <person name="Govers F."/>
            <person name="Hughes L."/>
            <person name="Humphray S."/>
            <person name="Jiang R.H."/>
            <person name="Judelson H."/>
            <person name="Kamoun S."/>
            <person name="Kyung K."/>
            <person name="Meijer H."/>
            <person name="Minx P."/>
            <person name="Morris P."/>
            <person name="Nelson J."/>
            <person name="Phuntumart V."/>
            <person name="Qutob D."/>
            <person name="Rehmany A."/>
            <person name="Rougon-Cardoso A."/>
            <person name="Ryden P."/>
            <person name="Torto-Alalibo T."/>
            <person name="Studholme D."/>
            <person name="Wang Y."/>
            <person name="Win J."/>
            <person name="Wood J."/>
            <person name="Clifton S.W."/>
            <person name="Rogers J."/>
            <person name="Van den Ackerveken G."/>
            <person name="Jones J.D."/>
            <person name="McDowell J.M."/>
            <person name="Beynon J."/>
            <person name="Tyler B.M."/>
        </authorList>
    </citation>
    <scope>NUCLEOTIDE SEQUENCE [LARGE SCALE GENOMIC DNA]</scope>
    <source>
        <strain evidence="5">Emoy2</strain>
    </source>
</reference>
<protein>
    <recommendedName>
        <fullName evidence="3">Peptidase S33 tripeptidyl aminopeptidase-like C-terminal domain-containing protein</fullName>
    </recommendedName>
</protein>
<dbReference type="OMA" id="SEMWEVP"/>
<evidence type="ECO:0000313" key="4">
    <source>
        <dbReference type="EnsemblProtists" id="HpaP812085"/>
    </source>
</evidence>
<dbReference type="PANTHER" id="PTHR43039">
    <property type="entry name" value="ESTERASE-RELATED"/>
    <property type="match status" value="1"/>
</dbReference>
<dbReference type="InterPro" id="IPR013595">
    <property type="entry name" value="Pept_S33_TAP-like_C"/>
</dbReference>
<dbReference type="EMBL" id="JH598065">
    <property type="status" value="NOT_ANNOTATED_CDS"/>
    <property type="molecule type" value="Genomic_DNA"/>
</dbReference>
<dbReference type="InterPro" id="IPR029058">
    <property type="entry name" value="AB_hydrolase_fold"/>
</dbReference>
<keyword evidence="2" id="KW-0732">Signal</keyword>
<sequence length="583" mass="64407">MLISRVTALNLVCLALPLAILSAKKAELNGWYTCSDNTFSDEGSSTGGIAECAVYRAPLCYPGIFETRHRWTRLSISLSSSSQLHLKTLLLQRMCGLSKVVQVEWSMEYLHYLLEGKANIFTTDHRGTGRSTRLDCVSAQATTTGSPSGSEIDLSEVSACAQDLKYKFGDLSSFSMTTAAMDIATFISKFTNGKDTVVYGTSYGTALVERLMHLKTPTVIGYVLDGVSTTATAAKDKFAYFSMGDRDTGEVGDAFLELCIDDEECSRYLKAESLSASLRHLIEKLDKEPNSSCAQLVSTKGAQSKDLPSFSLRSTLGGMLVDPTWRAFIPPVIYRLNHCTEGDRIVLTQFFAGLRSAIETLPQDTAYVSMLLYDLVVFSETWETPAPPFRVLKKRIKDASMCVRNYKDMHMRNQLYCAFSKEKSPTCDGLQLDNNDSSTIIYERDQYWNKTAVIPRHASVLLLSSKLDAQTPHKYAEALFEGLVGSNKEIVTFEYAPHGTVMTTPFGESGEMCGMNLLASYVKNGGNLDRLDKSCLDKMPALNLTIPTDIRTEYLGTEDVYDGKTTRARASLSTSHSDSFPHL</sequence>
<dbReference type="eggNOG" id="ENOG502SIRQ">
    <property type="taxonomic scope" value="Eukaryota"/>
</dbReference>
<evidence type="ECO:0000256" key="1">
    <source>
        <dbReference type="ARBA" id="ARBA00008645"/>
    </source>
</evidence>
<dbReference type="HOGENOM" id="CLU_017880_2_0_1"/>
<name>M4BZR1_HYAAE</name>
<feature type="domain" description="Peptidase S33 tripeptidyl aminopeptidase-like C-terminal" evidence="3">
    <location>
        <begin position="448"/>
        <end position="535"/>
    </location>
</feature>
<dbReference type="Gene3D" id="3.40.50.1820">
    <property type="entry name" value="alpha/beta hydrolase"/>
    <property type="match status" value="1"/>
</dbReference>
<organism evidence="4 5">
    <name type="scientific">Hyaloperonospora arabidopsidis (strain Emoy2)</name>
    <name type="common">Downy mildew agent</name>
    <name type="synonym">Peronospora arabidopsidis</name>
    <dbReference type="NCBI Taxonomy" id="559515"/>
    <lineage>
        <taxon>Eukaryota</taxon>
        <taxon>Sar</taxon>
        <taxon>Stramenopiles</taxon>
        <taxon>Oomycota</taxon>
        <taxon>Peronosporomycetes</taxon>
        <taxon>Peronosporales</taxon>
        <taxon>Peronosporaceae</taxon>
        <taxon>Hyaloperonospora</taxon>
    </lineage>
</organism>
<proteinExistence type="inferred from homology"/>
<feature type="signal peptide" evidence="2">
    <location>
        <begin position="1"/>
        <end position="23"/>
    </location>
</feature>
<dbReference type="Pfam" id="PF08386">
    <property type="entry name" value="Abhydrolase_4"/>
    <property type="match status" value="1"/>
</dbReference>
<feature type="chain" id="PRO_5004049273" description="Peptidase S33 tripeptidyl aminopeptidase-like C-terminal domain-containing protein" evidence="2">
    <location>
        <begin position="24"/>
        <end position="583"/>
    </location>
</feature>
<dbReference type="AlphaFoldDB" id="M4BZR1"/>
<dbReference type="InParanoid" id="M4BZR1"/>
<evidence type="ECO:0000256" key="2">
    <source>
        <dbReference type="SAM" id="SignalP"/>
    </source>
</evidence>
<dbReference type="Proteomes" id="UP000011713">
    <property type="component" value="Unassembled WGS sequence"/>
</dbReference>
<accession>M4BZR1</accession>
<dbReference type="SUPFAM" id="SSF53474">
    <property type="entry name" value="alpha/beta-Hydrolases"/>
    <property type="match status" value="1"/>
</dbReference>
<keyword evidence="5" id="KW-1185">Reference proteome</keyword>
<dbReference type="EnsemblProtists" id="HpaT812085">
    <property type="protein sequence ID" value="HpaP812085"/>
    <property type="gene ID" value="HpaG812085"/>
</dbReference>
<comment type="similarity">
    <text evidence="1">Belongs to the AB hydrolase superfamily.</text>
</comment>
<dbReference type="VEuPathDB" id="FungiDB:HpaG812085"/>
<evidence type="ECO:0000259" key="3">
    <source>
        <dbReference type="Pfam" id="PF08386"/>
    </source>
</evidence>